<keyword evidence="4" id="KW-1185">Reference proteome</keyword>
<dbReference type="Gene3D" id="3.10.180.10">
    <property type="entry name" value="2,3-Dihydroxybiphenyl 1,2-Dioxygenase, domain 1"/>
    <property type="match status" value="1"/>
</dbReference>
<evidence type="ECO:0000259" key="2">
    <source>
        <dbReference type="Pfam" id="PF18029"/>
    </source>
</evidence>
<feature type="compositionally biased region" description="Low complexity" evidence="1">
    <location>
        <begin position="172"/>
        <end position="189"/>
    </location>
</feature>
<dbReference type="CDD" id="cd06587">
    <property type="entry name" value="VOC"/>
    <property type="match status" value="1"/>
</dbReference>
<dbReference type="PANTHER" id="PTHR35908">
    <property type="entry name" value="HYPOTHETICAL FUSION PROTEIN"/>
    <property type="match status" value="1"/>
</dbReference>
<evidence type="ECO:0000313" key="3">
    <source>
        <dbReference type="EMBL" id="GGL99606.1"/>
    </source>
</evidence>
<reference evidence="3" key="2">
    <citation type="submission" date="2020-09" db="EMBL/GenBank/DDBJ databases">
        <authorList>
            <person name="Sun Q."/>
            <person name="Zhou Y."/>
        </authorList>
    </citation>
    <scope>NUCLEOTIDE SEQUENCE</scope>
    <source>
        <strain evidence="3">CGMCC 4.7308</strain>
    </source>
</reference>
<dbReference type="AlphaFoldDB" id="A0A917SUJ8"/>
<comment type="caution">
    <text evidence="3">The sequence shown here is derived from an EMBL/GenBank/DDBJ whole genome shotgun (WGS) entry which is preliminary data.</text>
</comment>
<protein>
    <recommendedName>
        <fullName evidence="2">Glyoxalase-like domain-containing protein</fullName>
    </recommendedName>
</protein>
<evidence type="ECO:0000256" key="1">
    <source>
        <dbReference type="SAM" id="MobiDB-lite"/>
    </source>
</evidence>
<sequence length="189" mass="19844">MLGAGPRGAPRGGPRRSSLSPSGTGRKRGPVAADSRRPQADPVTSRILNISVDCARPYELALFWSWLLGVPVDPDADPGDVEVGLPLGNGGHLIFQVVPEHKVVKNRLHLCLEPDGPREDEVARVLELGAMLVDDLRRPDGRGWAVLADPEGNEFCVLRSAAERASIDGSTDADAPAADPAAGTGPAPN</sequence>
<accession>A0A917SUJ8</accession>
<feature type="region of interest" description="Disordered" evidence="1">
    <location>
        <begin position="166"/>
        <end position="189"/>
    </location>
</feature>
<evidence type="ECO:0000313" key="4">
    <source>
        <dbReference type="Proteomes" id="UP000655208"/>
    </source>
</evidence>
<feature type="region of interest" description="Disordered" evidence="1">
    <location>
        <begin position="1"/>
        <end position="40"/>
    </location>
</feature>
<organism evidence="3 4">
    <name type="scientific">Nakamurella endophytica</name>
    <dbReference type="NCBI Taxonomy" id="1748367"/>
    <lineage>
        <taxon>Bacteria</taxon>
        <taxon>Bacillati</taxon>
        <taxon>Actinomycetota</taxon>
        <taxon>Actinomycetes</taxon>
        <taxon>Nakamurellales</taxon>
        <taxon>Nakamurellaceae</taxon>
        <taxon>Nakamurella</taxon>
    </lineage>
</organism>
<reference evidence="3" key="1">
    <citation type="journal article" date="2014" name="Int. J. Syst. Evol. Microbiol.">
        <title>Complete genome sequence of Corynebacterium casei LMG S-19264T (=DSM 44701T), isolated from a smear-ripened cheese.</title>
        <authorList>
            <consortium name="US DOE Joint Genome Institute (JGI-PGF)"/>
            <person name="Walter F."/>
            <person name="Albersmeier A."/>
            <person name="Kalinowski J."/>
            <person name="Ruckert C."/>
        </authorList>
    </citation>
    <scope>NUCLEOTIDE SEQUENCE</scope>
    <source>
        <strain evidence="3">CGMCC 4.7308</strain>
    </source>
</reference>
<dbReference type="InterPro" id="IPR029068">
    <property type="entry name" value="Glyas_Bleomycin-R_OHBP_Dase"/>
</dbReference>
<feature type="domain" description="Glyoxalase-like" evidence="2">
    <location>
        <begin position="50"/>
        <end position="158"/>
    </location>
</feature>
<gene>
    <name evidence="3" type="ORF">GCM10011594_19460</name>
</gene>
<proteinExistence type="predicted"/>
<dbReference type="EMBL" id="BMNA01000003">
    <property type="protein sequence ID" value="GGL99606.1"/>
    <property type="molecule type" value="Genomic_DNA"/>
</dbReference>
<dbReference type="SUPFAM" id="SSF54593">
    <property type="entry name" value="Glyoxalase/Bleomycin resistance protein/Dihydroxybiphenyl dioxygenase"/>
    <property type="match status" value="1"/>
</dbReference>
<dbReference type="InterPro" id="IPR041581">
    <property type="entry name" value="Glyoxalase_6"/>
</dbReference>
<dbReference type="Pfam" id="PF18029">
    <property type="entry name" value="Glyoxalase_6"/>
    <property type="match status" value="1"/>
</dbReference>
<dbReference type="Proteomes" id="UP000655208">
    <property type="component" value="Unassembled WGS sequence"/>
</dbReference>
<name>A0A917SUJ8_9ACTN</name>
<dbReference type="PANTHER" id="PTHR35908:SF1">
    <property type="entry name" value="CONSERVED PROTEIN"/>
    <property type="match status" value="1"/>
</dbReference>